<comment type="caution">
    <text evidence="2">The sequence shown here is derived from an EMBL/GenBank/DDBJ whole genome shotgun (WGS) entry which is preliminary data.</text>
</comment>
<sequence>MVMRPVARGVTALSDAEGVAPTGGKICSGERGGTPDDCDVLSSDSGDGCEKEMRVCIISIRSAFQEEARHAAPDNRRGDHMRRLRRRRARLRRVRLQRRSRL</sequence>
<feature type="region of interest" description="Disordered" evidence="1">
    <location>
        <begin position="17"/>
        <end position="39"/>
    </location>
</feature>
<gene>
    <name evidence="2" type="ORF">MPC4_80151</name>
</gene>
<evidence type="ECO:0000313" key="2">
    <source>
        <dbReference type="EMBL" id="VTZ52480.1"/>
    </source>
</evidence>
<dbReference type="AlphaFoldDB" id="A0A8B6MBU7"/>
<dbReference type="Proteomes" id="UP000485880">
    <property type="component" value="Unassembled WGS sequence"/>
</dbReference>
<feature type="compositionally biased region" description="Basic and acidic residues" evidence="1">
    <location>
        <begin position="67"/>
        <end position="78"/>
    </location>
</feature>
<name>A0A8B6MBU7_METTU</name>
<organism evidence="2 3">
    <name type="scientific">Methylocella tundrae</name>
    <dbReference type="NCBI Taxonomy" id="227605"/>
    <lineage>
        <taxon>Bacteria</taxon>
        <taxon>Pseudomonadati</taxon>
        <taxon>Pseudomonadota</taxon>
        <taxon>Alphaproteobacteria</taxon>
        <taxon>Hyphomicrobiales</taxon>
        <taxon>Beijerinckiaceae</taxon>
        <taxon>Methylocella</taxon>
    </lineage>
</organism>
<evidence type="ECO:0000313" key="3">
    <source>
        <dbReference type="Proteomes" id="UP000485880"/>
    </source>
</evidence>
<feature type="region of interest" description="Disordered" evidence="1">
    <location>
        <begin position="67"/>
        <end position="102"/>
    </location>
</feature>
<evidence type="ECO:0000256" key="1">
    <source>
        <dbReference type="SAM" id="MobiDB-lite"/>
    </source>
</evidence>
<feature type="compositionally biased region" description="Basic residues" evidence="1">
    <location>
        <begin position="79"/>
        <end position="102"/>
    </location>
</feature>
<reference evidence="2 3" key="1">
    <citation type="submission" date="2019-05" db="EMBL/GenBank/DDBJ databases">
        <authorList>
            <person name="Farhan Ul Haque M."/>
        </authorList>
    </citation>
    <scope>NUCLEOTIDE SEQUENCE [LARGE SCALE GENOMIC DNA]</scope>
    <source>
        <strain evidence="2">2</strain>
    </source>
</reference>
<protein>
    <submittedName>
        <fullName evidence="2">Uncharacterized protein</fullName>
    </submittedName>
</protein>
<keyword evidence="3" id="KW-1185">Reference proteome</keyword>
<proteinExistence type="predicted"/>
<accession>A0A8B6MBU7</accession>
<dbReference type="EMBL" id="CABFMQ020000142">
    <property type="protein sequence ID" value="VTZ52480.1"/>
    <property type="molecule type" value="Genomic_DNA"/>
</dbReference>